<reference evidence="2 3" key="1">
    <citation type="submission" date="2024-06" db="EMBL/GenBank/DDBJ databases">
        <title>Sorghum-associated microbial communities from plants grown in Nebraska, USA.</title>
        <authorList>
            <person name="Schachtman D."/>
        </authorList>
    </citation>
    <scope>NUCLEOTIDE SEQUENCE [LARGE SCALE GENOMIC DNA]</scope>
    <source>
        <strain evidence="2 3">2709</strain>
    </source>
</reference>
<dbReference type="RefSeq" id="WP_354448184.1">
    <property type="nucleotide sequence ID" value="NZ_JBEPSH010000011.1"/>
</dbReference>
<keyword evidence="1" id="KW-0812">Transmembrane</keyword>
<dbReference type="InterPro" id="IPR022064">
    <property type="entry name" value="DUF3619"/>
</dbReference>
<dbReference type="Proteomes" id="UP001549320">
    <property type="component" value="Unassembled WGS sequence"/>
</dbReference>
<keyword evidence="3" id="KW-1185">Reference proteome</keyword>
<organism evidence="2 3">
    <name type="scientific">Ottowia thiooxydans</name>
    <dbReference type="NCBI Taxonomy" id="219182"/>
    <lineage>
        <taxon>Bacteria</taxon>
        <taxon>Pseudomonadati</taxon>
        <taxon>Pseudomonadota</taxon>
        <taxon>Betaproteobacteria</taxon>
        <taxon>Burkholderiales</taxon>
        <taxon>Comamonadaceae</taxon>
        <taxon>Ottowia</taxon>
    </lineage>
</organism>
<gene>
    <name evidence="2" type="ORF">ABIE13_004913</name>
</gene>
<evidence type="ECO:0000256" key="1">
    <source>
        <dbReference type="SAM" id="Phobius"/>
    </source>
</evidence>
<keyword evidence="1" id="KW-0472">Membrane</keyword>
<sequence length="158" mass="16944">MNSLQTPHNRAHAEILQNRFGLRVAARLSAGSAELPHDISERLRATREQAIARRKQAVAVTRLRTAPASAARYGNTVALGGFSDDVLGLWGRLASTVLVIAMAVGLVTINIVQEDDRASEVAEVDTALLTDDLPPAAYSDPGFLQFLKTAPAQRTSSQ</sequence>
<protein>
    <recommendedName>
        <fullName evidence="4">DUF3619 family protein</fullName>
    </recommendedName>
</protein>
<keyword evidence="1" id="KW-1133">Transmembrane helix</keyword>
<comment type="caution">
    <text evidence="2">The sequence shown here is derived from an EMBL/GenBank/DDBJ whole genome shotgun (WGS) entry which is preliminary data.</text>
</comment>
<feature type="transmembrane region" description="Helical" evidence="1">
    <location>
        <begin position="89"/>
        <end position="112"/>
    </location>
</feature>
<dbReference type="Pfam" id="PF12279">
    <property type="entry name" value="DUF3619"/>
    <property type="match status" value="1"/>
</dbReference>
<dbReference type="EMBL" id="JBEPSH010000011">
    <property type="protein sequence ID" value="MET4579776.1"/>
    <property type="molecule type" value="Genomic_DNA"/>
</dbReference>
<name>A0ABV2QFF8_9BURK</name>
<proteinExistence type="predicted"/>
<evidence type="ECO:0000313" key="2">
    <source>
        <dbReference type="EMBL" id="MET4579776.1"/>
    </source>
</evidence>
<evidence type="ECO:0008006" key="4">
    <source>
        <dbReference type="Google" id="ProtNLM"/>
    </source>
</evidence>
<evidence type="ECO:0000313" key="3">
    <source>
        <dbReference type="Proteomes" id="UP001549320"/>
    </source>
</evidence>
<accession>A0ABV2QFF8</accession>